<dbReference type="EC" id="6.3.1.20" evidence="3"/>
<dbReference type="GO" id="GO:0009249">
    <property type="term" value="P:protein lipoylation"/>
    <property type="evidence" value="ECO:0007669"/>
    <property type="project" value="UniProtKB-ARBA"/>
</dbReference>
<comment type="caution">
    <text evidence="9">The sequence shown here is derived from an EMBL/GenBank/DDBJ whole genome shotgun (WGS) entry which is preliminary data.</text>
</comment>
<dbReference type="InterPro" id="IPR050664">
    <property type="entry name" value="Octanoyltrans_LipM/LipL"/>
</dbReference>
<accession>A0A933NYP6</accession>
<dbReference type="PANTHER" id="PTHR43679:SF2">
    <property type="entry name" value="OCTANOYL-[GCVH]:PROTEIN N-OCTANOYLTRANSFERASE"/>
    <property type="match status" value="1"/>
</dbReference>
<dbReference type="SUPFAM" id="SSF82649">
    <property type="entry name" value="SufE/NifU"/>
    <property type="match status" value="1"/>
</dbReference>
<dbReference type="Pfam" id="PF10437">
    <property type="entry name" value="Lip_prot_lig_C"/>
    <property type="match status" value="1"/>
</dbReference>
<evidence type="ECO:0000256" key="5">
    <source>
        <dbReference type="ARBA" id="ARBA00022741"/>
    </source>
</evidence>
<evidence type="ECO:0000256" key="3">
    <source>
        <dbReference type="ARBA" id="ARBA00012367"/>
    </source>
</evidence>
<evidence type="ECO:0000256" key="6">
    <source>
        <dbReference type="ARBA" id="ARBA00022840"/>
    </source>
</evidence>
<dbReference type="EMBL" id="JACRAF010000069">
    <property type="protein sequence ID" value="MBI4924184.1"/>
    <property type="molecule type" value="Genomic_DNA"/>
</dbReference>
<evidence type="ECO:0000313" key="9">
    <source>
        <dbReference type="EMBL" id="MBI4924184.1"/>
    </source>
</evidence>
<feature type="domain" description="BPL/LPL catalytic" evidence="8">
    <location>
        <begin position="29"/>
        <end position="220"/>
    </location>
</feature>
<comment type="pathway">
    <text evidence="1">Protein modification; protein lipoylation via exogenous pathway; protein N(6)-(lipoyl)lysine from lipoate: step 2/2.</text>
</comment>
<dbReference type="InterPro" id="IPR004143">
    <property type="entry name" value="BPL_LPL_catalytic"/>
</dbReference>
<gene>
    <name evidence="9" type="ORF">HY834_20810</name>
</gene>
<dbReference type="Pfam" id="PF21948">
    <property type="entry name" value="LplA-B_cat"/>
    <property type="match status" value="1"/>
</dbReference>
<proteinExistence type="predicted"/>
<comment type="catalytic activity">
    <reaction evidence="7">
        <text>L-lysyl-[lipoyl-carrier protein] + (R)-lipoate + ATP = N(6)-[(R)-lipoyl]-L-lysyl-[lipoyl-carrier protein] + AMP + diphosphate + H(+)</text>
        <dbReference type="Rhea" id="RHEA:49288"/>
        <dbReference type="Rhea" id="RHEA-COMP:10500"/>
        <dbReference type="Rhea" id="RHEA-COMP:10502"/>
        <dbReference type="ChEBI" id="CHEBI:15378"/>
        <dbReference type="ChEBI" id="CHEBI:29969"/>
        <dbReference type="ChEBI" id="CHEBI:30616"/>
        <dbReference type="ChEBI" id="CHEBI:33019"/>
        <dbReference type="ChEBI" id="CHEBI:83088"/>
        <dbReference type="ChEBI" id="CHEBI:83099"/>
        <dbReference type="ChEBI" id="CHEBI:456215"/>
        <dbReference type="EC" id="6.3.1.20"/>
    </reaction>
</comment>
<dbReference type="PROSITE" id="PS51733">
    <property type="entry name" value="BPL_LPL_CATALYTIC"/>
    <property type="match status" value="1"/>
</dbReference>
<protein>
    <recommendedName>
        <fullName evidence="3">lipoate--protein ligase</fullName>
        <ecNumber evidence="3">6.3.1.20</ecNumber>
    </recommendedName>
</protein>
<evidence type="ECO:0000256" key="1">
    <source>
        <dbReference type="ARBA" id="ARBA00005085"/>
    </source>
</evidence>
<reference evidence="9" key="1">
    <citation type="submission" date="2020-07" db="EMBL/GenBank/DDBJ databases">
        <title>Huge and variable diversity of episymbiotic CPR bacteria and DPANN archaea in groundwater ecosystems.</title>
        <authorList>
            <person name="He C.Y."/>
            <person name="Keren R."/>
            <person name="Whittaker M."/>
            <person name="Farag I.F."/>
            <person name="Doudna J."/>
            <person name="Cate J.H.D."/>
            <person name="Banfield J.F."/>
        </authorList>
    </citation>
    <scope>NUCLEOTIDE SEQUENCE</scope>
    <source>
        <strain evidence="9">NC_groundwater_1586_Pr3_B-0.1um_66_15</strain>
    </source>
</reference>
<dbReference type="Gene3D" id="3.30.390.50">
    <property type="entry name" value="CO dehydrogenase flavoprotein, C-terminal domain"/>
    <property type="match status" value="1"/>
</dbReference>
<dbReference type="InterPro" id="IPR019491">
    <property type="entry name" value="Lipoate_protein_ligase_C"/>
</dbReference>
<dbReference type="Gene3D" id="3.30.930.10">
    <property type="entry name" value="Bira Bifunctional Protein, Domain 2"/>
    <property type="match status" value="1"/>
</dbReference>
<evidence type="ECO:0000256" key="2">
    <source>
        <dbReference type="ARBA" id="ARBA00005124"/>
    </source>
</evidence>
<dbReference type="PANTHER" id="PTHR43679">
    <property type="entry name" value="OCTANOYLTRANSFERASE LIPM-RELATED"/>
    <property type="match status" value="1"/>
</dbReference>
<organism evidence="9 10">
    <name type="scientific">Devosia nanyangense</name>
    <dbReference type="NCBI Taxonomy" id="1228055"/>
    <lineage>
        <taxon>Bacteria</taxon>
        <taxon>Pseudomonadati</taxon>
        <taxon>Pseudomonadota</taxon>
        <taxon>Alphaproteobacteria</taxon>
        <taxon>Hyphomicrobiales</taxon>
        <taxon>Devosiaceae</taxon>
        <taxon>Devosia</taxon>
    </lineage>
</organism>
<sequence length="358" mass="39065">MRLRVLDFGIVPALRSQAVYHGIAETITAESDPVLSLASPETPYVCVGIHQEVAKEVDEEYCASAGLPVYRRHVGGGAVYLDRNQLFTHFIYPRKKAPEFAVNLYPLFIEPVVRTYRELGVDAQYRPINDIQVKGRKIGGTGAASIGEATLLVGSFMFDFDTETMARCLKVPSEKFRDKLRQSLTDYMTTMKKELAEVPSREHIKARFLAHCADVLGVEVVEDKPSDAELAAIARAETALADPAWTHLQGKKLVELGVKIAAGTHLTESTYKAPGGLIRVHLLGRHGQIENLMISGDFTCLPPDGVDRLAARLAGAPLQLELLTEAIEDVVGELTLQTPGVSAFDMATAIMAAVEHSD</sequence>
<keyword evidence="5" id="KW-0547">Nucleotide-binding</keyword>
<dbReference type="Proteomes" id="UP000782610">
    <property type="component" value="Unassembled WGS sequence"/>
</dbReference>
<comment type="pathway">
    <text evidence="2">Protein modification; protein lipoylation via exogenous pathway; protein N(6)-(lipoyl)lysine from lipoate: step 1/2.</text>
</comment>
<evidence type="ECO:0000256" key="4">
    <source>
        <dbReference type="ARBA" id="ARBA00022598"/>
    </source>
</evidence>
<evidence type="ECO:0000256" key="7">
    <source>
        <dbReference type="ARBA" id="ARBA00048037"/>
    </source>
</evidence>
<dbReference type="GO" id="GO:0016979">
    <property type="term" value="F:lipoate-protein ligase activity"/>
    <property type="evidence" value="ECO:0007669"/>
    <property type="project" value="UniProtKB-EC"/>
</dbReference>
<name>A0A933NYP6_9HYPH</name>
<dbReference type="GO" id="GO:0005524">
    <property type="term" value="F:ATP binding"/>
    <property type="evidence" value="ECO:0007669"/>
    <property type="project" value="UniProtKB-KW"/>
</dbReference>
<evidence type="ECO:0000313" key="10">
    <source>
        <dbReference type="Proteomes" id="UP000782610"/>
    </source>
</evidence>
<dbReference type="SUPFAM" id="SSF55681">
    <property type="entry name" value="Class II aaRS and biotin synthetases"/>
    <property type="match status" value="1"/>
</dbReference>
<evidence type="ECO:0000259" key="8">
    <source>
        <dbReference type="PROSITE" id="PS51733"/>
    </source>
</evidence>
<dbReference type="CDD" id="cd16443">
    <property type="entry name" value="LplA"/>
    <property type="match status" value="1"/>
</dbReference>
<keyword evidence="4 9" id="KW-0436">Ligase</keyword>
<dbReference type="AlphaFoldDB" id="A0A933NYP6"/>
<keyword evidence="6" id="KW-0067">ATP-binding</keyword>
<dbReference type="InterPro" id="IPR045864">
    <property type="entry name" value="aa-tRNA-synth_II/BPL/LPL"/>
</dbReference>